<keyword evidence="2" id="KW-1185">Reference proteome</keyword>
<name>A0ABS8EIP2_9ACTN</name>
<organism evidence="1 2">
    <name type="scientific">Streptomyces flavotricini</name>
    <dbReference type="NCBI Taxonomy" id="66888"/>
    <lineage>
        <taxon>Bacteria</taxon>
        <taxon>Bacillati</taxon>
        <taxon>Actinomycetota</taxon>
        <taxon>Actinomycetes</taxon>
        <taxon>Kitasatosporales</taxon>
        <taxon>Streptomycetaceae</taxon>
        <taxon>Streptomyces</taxon>
    </lineage>
</organism>
<reference evidence="1 2" key="1">
    <citation type="submission" date="2021-08" db="EMBL/GenBank/DDBJ databases">
        <title>Genomic Architecture of Streptomyces flavotricini NGL1 and Streptomyces erythrochromogenes HMS4 With Differential Plant Beneficial attributes and laccase production capabilities.</title>
        <authorList>
            <person name="Salwan R."/>
            <person name="Kaur R."/>
            <person name="Sharma V."/>
        </authorList>
    </citation>
    <scope>NUCLEOTIDE SEQUENCE [LARGE SCALE GENOMIC DNA]</scope>
    <source>
        <strain evidence="1 2">NGL1</strain>
    </source>
</reference>
<evidence type="ECO:0000313" key="2">
    <source>
        <dbReference type="Proteomes" id="UP001520654"/>
    </source>
</evidence>
<gene>
    <name evidence="1" type="ORF">K7B10_39415</name>
</gene>
<dbReference type="Proteomes" id="UP001520654">
    <property type="component" value="Unassembled WGS sequence"/>
</dbReference>
<evidence type="ECO:0000313" key="1">
    <source>
        <dbReference type="EMBL" id="MCC0100723.1"/>
    </source>
</evidence>
<dbReference type="RefSeq" id="WP_229344628.1">
    <property type="nucleotide sequence ID" value="NZ_JAINUL010000001.1"/>
</dbReference>
<dbReference type="EMBL" id="JAINUL010000001">
    <property type="protein sequence ID" value="MCC0100723.1"/>
    <property type="molecule type" value="Genomic_DNA"/>
</dbReference>
<sequence length="115" mass="13514">MQIPTQMRHHRSPSTAAYLRCYPYDATGMPHHHWALGAYARHRNLPLPIVYFDNGRRSHRPEFERLIRSVAGGWHNTVLIPGPWVFDLHPEKAEDRLRELTAYGCRIVELPRPPW</sequence>
<protein>
    <submittedName>
        <fullName evidence="1">Recombinase family protein</fullName>
    </submittedName>
</protein>
<accession>A0ABS8EIP2</accession>
<proteinExistence type="predicted"/>
<comment type="caution">
    <text evidence="1">The sequence shown here is derived from an EMBL/GenBank/DDBJ whole genome shotgun (WGS) entry which is preliminary data.</text>
</comment>